<sequence>MTLRNQLLVVISALFLAVLTSILLVSVNGTRAYLEQQLSSHAQDAATTLSVTLGLSLGKGDTVLAETQVASLFDRGYFKRVDVLGADKKPLITSVLPEKIEGVPEWFVRVFPINTPPGEAFIGSGWKQLGKVVVQSQPTFAYQHLWSTCVELVAWLVAISLGALALVQLVLHYILMPLRAIEKTAIDVQAKRFAAITLIPRAPELARVVTAMNQMSKRVGEMLEAETARAEALHTQAYLDETTGLANRRGFEVRLADLLHGQHQFELGAVVAIELDDMRLMNRAHGFAAGEHIVRTLAQQAQATFSKVPLSILARSNEFSFSFVLADLTHAQVTELATDLRKRLLAALESFEPVQMVAINTGVAFFTQKDQRSDVFAKADFAVESARQSDRNGFVVMPDSAEDSPTLGSFAWRTLIQSALVENRWRMLSQPVLSLAAPQTVLQAECMARLVDAQGELVPAANFMPMAARHRLMPEVDKAMVTLALAHIASRGEAVGLVAVNLSPQSLGNADFIDWFAKQLSGLGVNAKRLAVEVSEFGALRNMVATLRLRDLVRNHGGQFGIDHFGLDPQAFKLLREVLPDYVKLTGALMAELEAVESVSEMLQSFVQLAHSLDVMVIAQQVERSEQVAVLTSAKVDAAQGYFFGAPQ</sequence>
<keyword evidence="1" id="KW-0812">Transmembrane</keyword>
<keyword evidence="1" id="KW-0472">Membrane</keyword>
<evidence type="ECO:0000259" key="3">
    <source>
        <dbReference type="PROSITE" id="PS50885"/>
    </source>
</evidence>
<evidence type="ECO:0000313" key="5">
    <source>
        <dbReference type="EMBL" id="QDL54573.1"/>
    </source>
</evidence>
<dbReference type="KEGG" id="rhg:EXZ61_10565"/>
<organism evidence="5 6">
    <name type="scientific">Rhodoferax aquaticus</name>
    <dbReference type="NCBI Taxonomy" id="2527691"/>
    <lineage>
        <taxon>Bacteria</taxon>
        <taxon>Pseudomonadati</taxon>
        <taxon>Pseudomonadota</taxon>
        <taxon>Betaproteobacteria</taxon>
        <taxon>Burkholderiales</taxon>
        <taxon>Comamonadaceae</taxon>
        <taxon>Rhodoferax</taxon>
    </lineage>
</organism>
<dbReference type="SUPFAM" id="SSF55073">
    <property type="entry name" value="Nucleotide cyclase"/>
    <property type="match status" value="1"/>
</dbReference>
<dbReference type="PROSITE" id="PS50887">
    <property type="entry name" value="GGDEF"/>
    <property type="match status" value="1"/>
</dbReference>
<dbReference type="EMBL" id="CP036282">
    <property type="protein sequence ID" value="QDL54573.1"/>
    <property type="molecule type" value="Genomic_DNA"/>
</dbReference>
<dbReference type="RefSeq" id="WP_142811605.1">
    <property type="nucleotide sequence ID" value="NZ_CP036282.1"/>
</dbReference>
<dbReference type="InterPro" id="IPR029787">
    <property type="entry name" value="Nucleotide_cyclase"/>
</dbReference>
<dbReference type="InterPro" id="IPR000160">
    <property type="entry name" value="GGDEF_dom"/>
</dbReference>
<feature type="transmembrane region" description="Helical" evidence="1">
    <location>
        <begin position="152"/>
        <end position="175"/>
    </location>
</feature>
<dbReference type="PANTHER" id="PTHR33121:SF79">
    <property type="entry name" value="CYCLIC DI-GMP PHOSPHODIESTERASE PDED-RELATED"/>
    <property type="match status" value="1"/>
</dbReference>
<dbReference type="InterPro" id="IPR050706">
    <property type="entry name" value="Cyclic-di-GMP_PDE-like"/>
</dbReference>
<dbReference type="Proteomes" id="UP000317365">
    <property type="component" value="Chromosome"/>
</dbReference>
<evidence type="ECO:0000259" key="4">
    <source>
        <dbReference type="PROSITE" id="PS50887"/>
    </source>
</evidence>
<reference evidence="6" key="2">
    <citation type="journal article" date="2020" name="Int. J. Syst. Evol. Microbiol.">
        <title>Genomic insights into a novel species Rhodoferax aquaticus sp. nov., isolated from freshwater.</title>
        <authorList>
            <person name="Li T."/>
            <person name="Zhuo Y."/>
            <person name="Jin C.Z."/>
            <person name="Wu X."/>
            <person name="Ko S.R."/>
            <person name="Jin F.J."/>
            <person name="Ahn C.Y."/>
            <person name="Oh H.M."/>
            <person name="Lee H.G."/>
            <person name="Jin L."/>
        </authorList>
    </citation>
    <scope>NUCLEOTIDE SEQUENCE [LARGE SCALE GENOMIC DNA]</scope>
    <source>
        <strain evidence="6">Gr-4</strain>
    </source>
</reference>
<dbReference type="Pfam" id="PF00990">
    <property type="entry name" value="GGDEF"/>
    <property type="match status" value="1"/>
</dbReference>
<evidence type="ECO:0000256" key="1">
    <source>
        <dbReference type="SAM" id="Phobius"/>
    </source>
</evidence>
<dbReference type="PROSITE" id="PS50885">
    <property type="entry name" value="HAMP"/>
    <property type="match status" value="1"/>
</dbReference>
<dbReference type="GO" id="GO:0016020">
    <property type="term" value="C:membrane"/>
    <property type="evidence" value="ECO:0007669"/>
    <property type="project" value="InterPro"/>
</dbReference>
<dbReference type="CDD" id="cd01948">
    <property type="entry name" value="EAL"/>
    <property type="match status" value="1"/>
</dbReference>
<reference evidence="6" key="1">
    <citation type="submission" date="2019-02" db="EMBL/GenBank/DDBJ databases">
        <title>Complete genome sequence of Rhodoferax sp. Gr-4.</title>
        <authorList>
            <person name="Jin L."/>
        </authorList>
    </citation>
    <scope>NUCLEOTIDE SEQUENCE [LARGE SCALE GENOMIC DNA]</scope>
    <source>
        <strain evidence="6">Gr-4</strain>
    </source>
</reference>
<dbReference type="GO" id="GO:0007165">
    <property type="term" value="P:signal transduction"/>
    <property type="evidence" value="ECO:0007669"/>
    <property type="project" value="InterPro"/>
</dbReference>
<name>A0A515EPI1_9BURK</name>
<gene>
    <name evidence="5" type="ORF">EXZ61_10565</name>
</gene>
<evidence type="ECO:0000313" key="6">
    <source>
        <dbReference type="Proteomes" id="UP000317365"/>
    </source>
</evidence>
<dbReference type="SMART" id="SM00267">
    <property type="entry name" value="GGDEF"/>
    <property type="match status" value="1"/>
</dbReference>
<dbReference type="Gene3D" id="6.20.270.20">
    <property type="entry name" value="LapD/MoxY periplasmic domain"/>
    <property type="match status" value="1"/>
</dbReference>
<dbReference type="Gene3D" id="3.20.20.450">
    <property type="entry name" value="EAL domain"/>
    <property type="match status" value="1"/>
</dbReference>
<proteinExistence type="predicted"/>
<dbReference type="GO" id="GO:0071111">
    <property type="term" value="F:cyclic-guanylate-specific phosphodiesterase activity"/>
    <property type="evidence" value="ECO:0007669"/>
    <property type="project" value="InterPro"/>
</dbReference>
<dbReference type="InterPro" id="IPR035919">
    <property type="entry name" value="EAL_sf"/>
</dbReference>
<dbReference type="NCBIfam" id="TIGR00254">
    <property type="entry name" value="GGDEF"/>
    <property type="match status" value="1"/>
</dbReference>
<dbReference type="SUPFAM" id="SSF141868">
    <property type="entry name" value="EAL domain-like"/>
    <property type="match status" value="1"/>
</dbReference>
<dbReference type="Gene3D" id="3.30.110.200">
    <property type="match status" value="1"/>
</dbReference>
<evidence type="ECO:0000259" key="2">
    <source>
        <dbReference type="PROSITE" id="PS50883"/>
    </source>
</evidence>
<dbReference type="PROSITE" id="PS50883">
    <property type="entry name" value="EAL"/>
    <property type="match status" value="1"/>
</dbReference>
<dbReference type="AlphaFoldDB" id="A0A515EPI1"/>
<feature type="domain" description="HAMP" evidence="3">
    <location>
        <begin position="172"/>
        <end position="224"/>
    </location>
</feature>
<accession>A0A515EPI1</accession>
<dbReference type="InterPro" id="IPR032244">
    <property type="entry name" value="LapD_MoxY_N"/>
</dbReference>
<dbReference type="Pfam" id="PF16448">
    <property type="entry name" value="LapD_MoxY_N"/>
    <property type="match status" value="1"/>
</dbReference>
<feature type="domain" description="GGDEF" evidence="4">
    <location>
        <begin position="266"/>
        <end position="399"/>
    </location>
</feature>
<protein>
    <submittedName>
        <fullName evidence="5">EAL domain-containing protein</fullName>
    </submittedName>
</protein>
<dbReference type="InterPro" id="IPR043128">
    <property type="entry name" value="Rev_trsase/Diguanyl_cyclase"/>
</dbReference>
<dbReference type="Pfam" id="PF00563">
    <property type="entry name" value="EAL"/>
    <property type="match status" value="1"/>
</dbReference>
<dbReference type="PANTHER" id="PTHR33121">
    <property type="entry name" value="CYCLIC DI-GMP PHOSPHODIESTERASE PDEF"/>
    <property type="match status" value="1"/>
</dbReference>
<keyword evidence="1" id="KW-1133">Transmembrane helix</keyword>
<dbReference type="InterPro" id="IPR001633">
    <property type="entry name" value="EAL_dom"/>
</dbReference>
<dbReference type="InterPro" id="IPR003660">
    <property type="entry name" value="HAMP_dom"/>
</dbReference>
<feature type="domain" description="EAL" evidence="2">
    <location>
        <begin position="409"/>
        <end position="648"/>
    </location>
</feature>
<dbReference type="Gene3D" id="3.30.70.270">
    <property type="match status" value="1"/>
</dbReference>
<keyword evidence="6" id="KW-1185">Reference proteome</keyword>
<dbReference type="SMART" id="SM00052">
    <property type="entry name" value="EAL"/>
    <property type="match status" value="1"/>
</dbReference>
<dbReference type="InterPro" id="IPR042461">
    <property type="entry name" value="LapD_MoxY_peri_C"/>
</dbReference>